<feature type="transmembrane region" description="Helical" evidence="7">
    <location>
        <begin position="717"/>
        <end position="737"/>
    </location>
</feature>
<feature type="domain" description="ABC3 transporter permease C-terminal" evidence="8">
    <location>
        <begin position="256"/>
        <end position="379"/>
    </location>
</feature>
<evidence type="ECO:0000256" key="7">
    <source>
        <dbReference type="SAM" id="Phobius"/>
    </source>
</evidence>
<gene>
    <name evidence="9" type="ORF">ACCAA_450009</name>
</gene>
<dbReference type="Pfam" id="PF02687">
    <property type="entry name" value="FtsX"/>
    <property type="match status" value="2"/>
</dbReference>
<dbReference type="PANTHER" id="PTHR30489">
    <property type="entry name" value="LIPOPROTEIN-RELEASING SYSTEM TRANSMEMBRANE PROTEIN LOLE"/>
    <property type="match status" value="1"/>
</dbReference>
<comment type="similarity">
    <text evidence="2">Belongs to the ABC-4 integral membrane protein family. LolC/E subfamily.</text>
</comment>
<evidence type="ECO:0000256" key="6">
    <source>
        <dbReference type="ARBA" id="ARBA00023136"/>
    </source>
</evidence>
<dbReference type="RefSeq" id="WP_186407768.1">
    <property type="nucleotide sequence ID" value="NZ_FLQX01000122.1"/>
</dbReference>
<evidence type="ECO:0000256" key="1">
    <source>
        <dbReference type="ARBA" id="ARBA00004651"/>
    </source>
</evidence>
<dbReference type="InterPro" id="IPR051447">
    <property type="entry name" value="Lipoprotein-release_system"/>
</dbReference>
<reference evidence="9 10" key="1">
    <citation type="submission" date="2016-06" db="EMBL/GenBank/DDBJ databases">
        <authorList>
            <person name="Kjaerup R.B."/>
            <person name="Dalgaard T.S."/>
            <person name="Juul-Madsen H.R."/>
        </authorList>
    </citation>
    <scope>NUCLEOTIDE SEQUENCE [LARGE SCALE GENOMIC DNA]</scope>
    <source>
        <strain evidence="9">3</strain>
    </source>
</reference>
<feature type="transmembrane region" description="Helical" evidence="7">
    <location>
        <begin position="351"/>
        <end position="371"/>
    </location>
</feature>
<dbReference type="PANTHER" id="PTHR30489:SF0">
    <property type="entry name" value="LIPOPROTEIN-RELEASING SYSTEM TRANSMEMBRANE PROTEIN LOLE"/>
    <property type="match status" value="1"/>
</dbReference>
<evidence type="ECO:0000256" key="3">
    <source>
        <dbReference type="ARBA" id="ARBA00022475"/>
    </source>
</evidence>
<evidence type="ECO:0000259" key="8">
    <source>
        <dbReference type="Pfam" id="PF02687"/>
    </source>
</evidence>
<feature type="transmembrane region" description="Helical" evidence="7">
    <location>
        <begin position="807"/>
        <end position="826"/>
    </location>
</feature>
<dbReference type="AlphaFoldDB" id="A0A1A8XUE4"/>
<organism evidence="9 10">
    <name type="scientific">Candidatus Accumulibacter aalborgensis</name>
    <dbReference type="NCBI Taxonomy" id="1860102"/>
    <lineage>
        <taxon>Bacteria</taxon>
        <taxon>Pseudomonadati</taxon>
        <taxon>Pseudomonadota</taxon>
        <taxon>Betaproteobacteria</taxon>
        <taxon>Candidatus Accumulibacter</taxon>
    </lineage>
</organism>
<keyword evidence="4 7" id="KW-0812">Transmembrane</keyword>
<dbReference type="GO" id="GO:0044874">
    <property type="term" value="P:lipoprotein localization to outer membrane"/>
    <property type="evidence" value="ECO:0007669"/>
    <property type="project" value="TreeGrafter"/>
</dbReference>
<evidence type="ECO:0000256" key="5">
    <source>
        <dbReference type="ARBA" id="ARBA00022989"/>
    </source>
</evidence>
<accession>A0A1A8XUE4</accession>
<dbReference type="STRING" id="1860102.ACCAA_450009"/>
<feature type="transmembrane region" description="Helical" evidence="7">
    <location>
        <begin position="482"/>
        <end position="505"/>
    </location>
</feature>
<feature type="transmembrane region" description="Helical" evidence="7">
    <location>
        <begin position="758"/>
        <end position="787"/>
    </location>
</feature>
<evidence type="ECO:0000313" key="10">
    <source>
        <dbReference type="Proteomes" id="UP000199169"/>
    </source>
</evidence>
<keyword evidence="3" id="KW-1003">Cell membrane</keyword>
<feature type="transmembrane region" description="Helical" evidence="7">
    <location>
        <begin position="410"/>
        <end position="429"/>
    </location>
</feature>
<evidence type="ECO:0000256" key="4">
    <source>
        <dbReference type="ARBA" id="ARBA00022692"/>
    </source>
</evidence>
<keyword evidence="6 7" id="KW-0472">Membrane</keyword>
<feature type="transmembrane region" description="Helical" evidence="7">
    <location>
        <begin position="306"/>
        <end position="331"/>
    </location>
</feature>
<comment type="subcellular location">
    <subcellularLocation>
        <location evidence="1">Cell membrane</location>
        <topology evidence="1">Multi-pass membrane protein</topology>
    </subcellularLocation>
</comment>
<protein>
    <recommendedName>
        <fullName evidence="8">ABC3 transporter permease C-terminal domain-containing protein</fullName>
    </recommendedName>
</protein>
<evidence type="ECO:0000313" key="9">
    <source>
        <dbReference type="EMBL" id="SBT07558.1"/>
    </source>
</evidence>
<dbReference type="InterPro" id="IPR003838">
    <property type="entry name" value="ABC3_permease_C"/>
</dbReference>
<feature type="transmembrane region" description="Helical" evidence="7">
    <location>
        <begin position="252"/>
        <end position="271"/>
    </location>
</feature>
<name>A0A1A8XUE4_9PROT</name>
<feature type="transmembrane region" description="Helical" evidence="7">
    <location>
        <begin position="435"/>
        <end position="461"/>
    </location>
</feature>
<keyword evidence="5 7" id="KW-1133">Transmembrane helix</keyword>
<dbReference type="Proteomes" id="UP000199169">
    <property type="component" value="Unassembled WGS sequence"/>
</dbReference>
<sequence>MTLLAWWLVRAQFRTRRAATLLSMLAIALGVALGYAIHLINDAALTDFNRALKTVQGDPDAVLAARDSAGSVPLATVNAIARDPAVLVIAPVIDTRVRIDRWRTPFRLIGIDVFSAAAVMPRLLPRRDERAATKSIFDGGVYASPALLDKLGLQAGATVTLVRGEHEWLTTIAGDLPAVGPDELLLVADIAWVQDRFGPVGAVSEGRVRLAPNTDLASWRAALAARLPAGLLIRAADDDSTRVANVSRAYRVNLNVLALVALLTGAFLVFATQLTAVAQRSAQFALLGVLGLSPRMRLLQVVLEGLAIGVPGALLGLGLGYLLAIAFTRLLGGDLGGGYFLASAPLIVPELAPTLGFLALGCAASLAGALYPAYLNRRQPLAQALKMGFSQNPRAGGAIRTIRTTRPRGLRPLLLVLVALGLAQLPPIVELPLGGYAAIALVLVIGVGSAPLVTQCVFGWFAGCRLPAAQQIAVQNVAQAPLMAQVAASGLIVSFALTASMVIMVSSFRVAVDHWLDHVLPAPLYLRSKGTPLPQELLAALTRPEAPFARVERTAYGSLTIDSQRPNVALLVREIERSNPAARLPFTGPVLASPADTVVVWISEPMHEIYRITPGQTLRLPLLGSEVKVFVGGVWRDYSRQFGAVVISRDDFLRLGGVFQPTDLALWPLPGQEALAGDWLAPWTSGYGLELADSAEIRRLSLSIFDRSFAVTYALEAAAMLIGLFGLAVTLAASVWLRARELATLAALGFDRRMLSRAVMLEGALIAAVGLLIGLACGVAIGAVLTYVVNPQAFHWRMPLEIPWSTVLAGAVLTLLAAVVASHYAARQTTRLTVAQVLASAQ</sequence>
<dbReference type="GO" id="GO:0098797">
    <property type="term" value="C:plasma membrane protein complex"/>
    <property type="evidence" value="ECO:0007669"/>
    <property type="project" value="TreeGrafter"/>
</dbReference>
<proteinExistence type="inferred from homology"/>
<dbReference type="EMBL" id="FLQX01000122">
    <property type="protein sequence ID" value="SBT07558.1"/>
    <property type="molecule type" value="Genomic_DNA"/>
</dbReference>
<evidence type="ECO:0000256" key="2">
    <source>
        <dbReference type="ARBA" id="ARBA00005236"/>
    </source>
</evidence>
<feature type="transmembrane region" description="Helical" evidence="7">
    <location>
        <begin position="21"/>
        <end position="40"/>
    </location>
</feature>
<feature type="domain" description="ABC3 transporter permease C-terminal" evidence="8">
    <location>
        <begin position="718"/>
        <end position="832"/>
    </location>
</feature>
<keyword evidence="10" id="KW-1185">Reference proteome</keyword>